<evidence type="ECO:0000313" key="2">
    <source>
        <dbReference type="EMBL" id="KJV63538.1"/>
    </source>
</evidence>
<organism evidence="2 3">
    <name type="scientific">Ehrlichia cf. muris str. EmCRT</name>
    <dbReference type="NCBI Taxonomy" id="1359167"/>
    <lineage>
        <taxon>Bacteria</taxon>
        <taxon>Pseudomonadati</taxon>
        <taxon>Pseudomonadota</taxon>
        <taxon>Alphaproteobacteria</taxon>
        <taxon>Rickettsiales</taxon>
        <taxon>Anaplasmataceae</taxon>
        <taxon>Ehrlichia</taxon>
    </lineage>
</organism>
<dbReference type="EMBL" id="LANU01000003">
    <property type="protein sequence ID" value="KJV63538.1"/>
    <property type="molecule type" value="Genomic_DNA"/>
</dbReference>
<accession>A0A0F3N618</accession>
<feature type="region of interest" description="Disordered" evidence="1">
    <location>
        <begin position="384"/>
        <end position="406"/>
    </location>
</feature>
<reference evidence="2 3" key="1">
    <citation type="submission" date="2015-02" db="EMBL/GenBank/DDBJ databases">
        <title>Genome Sequencing of Rickettsiales.</title>
        <authorList>
            <person name="Daugherty S.C."/>
            <person name="Su Q."/>
            <person name="Abolude K."/>
            <person name="Beier-Sexton M."/>
            <person name="Carlyon J.A."/>
            <person name="Carter R."/>
            <person name="Day N.P."/>
            <person name="Dumler S.J."/>
            <person name="Dyachenko V."/>
            <person name="Godinez A."/>
            <person name="Kurtti T.J."/>
            <person name="Lichay M."/>
            <person name="Mullins K.E."/>
            <person name="Ott S."/>
            <person name="Pappas-Brown V."/>
            <person name="Paris D.H."/>
            <person name="Patel P."/>
            <person name="Richards A.L."/>
            <person name="Sadzewicz L."/>
            <person name="Sears K."/>
            <person name="Seidman D."/>
            <person name="Sengamalay N."/>
            <person name="Stenos J."/>
            <person name="Tallon L.J."/>
            <person name="Vincent G."/>
            <person name="Fraser C.M."/>
            <person name="Munderloh U."/>
            <person name="Dunning-Hotopp J.C."/>
        </authorList>
    </citation>
    <scope>NUCLEOTIDE SEQUENCE [LARGE SCALE GENOMIC DNA]</scope>
    <source>
        <strain evidence="2 3">EmCRT</strain>
    </source>
</reference>
<gene>
    <name evidence="2" type="ORF">EMUCRT_0995</name>
</gene>
<feature type="region of interest" description="Disordered" evidence="1">
    <location>
        <begin position="115"/>
        <end position="134"/>
    </location>
</feature>
<feature type="compositionally biased region" description="Basic and acidic residues" evidence="1">
    <location>
        <begin position="320"/>
        <end position="330"/>
    </location>
</feature>
<feature type="region of interest" description="Disordered" evidence="1">
    <location>
        <begin position="317"/>
        <end position="337"/>
    </location>
</feature>
<feature type="region of interest" description="Disordered" evidence="1">
    <location>
        <begin position="214"/>
        <end position="238"/>
    </location>
</feature>
<feature type="compositionally biased region" description="Basic and acidic residues" evidence="1">
    <location>
        <begin position="385"/>
        <end position="395"/>
    </location>
</feature>
<feature type="non-terminal residue" evidence="2">
    <location>
        <position position="440"/>
    </location>
</feature>
<dbReference type="Pfam" id="PF09528">
    <property type="entry name" value="Ehrlichia_rpt"/>
    <property type="match status" value="5"/>
</dbReference>
<evidence type="ECO:0000313" key="3">
    <source>
        <dbReference type="Proteomes" id="UP000033546"/>
    </source>
</evidence>
<proteinExistence type="predicted"/>
<feature type="compositionally biased region" description="Basic and acidic residues" evidence="1">
    <location>
        <begin position="217"/>
        <end position="227"/>
    </location>
</feature>
<comment type="caution">
    <text evidence="2">The sequence shown here is derived from an EMBL/GenBank/DDBJ whole genome shotgun (WGS) entry which is preliminary data.</text>
</comment>
<dbReference type="Proteomes" id="UP000033546">
    <property type="component" value="Unassembled WGS sequence"/>
</dbReference>
<sequence length="440" mass="47646">MDIDNNKVDVNTQSKFQSLLDMLVRAISGSSKDSDVVEVEDQAASVVTEETSKTHQEGDKTVSQSSSELVVTEEGKEISETHLENDNPEVLIEEDLHAAVVSDNLDQAAPVVTEETSKTHQEGETVSQSSSELVVTEEGKEISETHLENDNPEVLIEEDLHAAVVSDNLDQAVPAVTEEEVSEQNLLDMLVRAILGSSKDSDVVEVEDQAASVVTEETSKTHQEGDKTVSQSSSELVVTEEGKEISETHLENDNPEVLIEEDLHAAVVSDNLDQAVPAVTEEEVSEQNLLDMLVRAILGSSKDSDVVEVEDQAASVVTEETSKTHQEGDKTVSQSSSELVVAEEGKEISETHLENDNPEVLIEEDLHAAVVSDNLDQAASVVTEETSKTHQEGDKTVSQSSSELVVTEEGKEISETHLENDNPEVLIEEDLHAAVVSDNL</sequence>
<dbReference type="InterPro" id="IPR019048">
    <property type="entry name" value="Immunodom_prot_Ehrlichia_rpt"/>
</dbReference>
<dbReference type="PATRIC" id="fig|1359167.3.peg.958"/>
<dbReference type="AlphaFoldDB" id="A0A0F3N618"/>
<name>A0A0F3N618_9RICK</name>
<evidence type="ECO:0000256" key="1">
    <source>
        <dbReference type="SAM" id="MobiDB-lite"/>
    </source>
</evidence>
<feature type="region of interest" description="Disordered" evidence="1">
    <location>
        <begin position="41"/>
        <end position="67"/>
    </location>
</feature>
<protein>
    <submittedName>
        <fullName evidence="2">Ehrlichia tandem repeat family protein</fullName>
    </submittedName>
</protein>
<feature type="compositionally biased region" description="Polar residues" evidence="1">
    <location>
        <begin position="124"/>
        <end position="133"/>
    </location>
</feature>
<feature type="compositionally biased region" description="Basic and acidic residues" evidence="1">
    <location>
        <begin position="50"/>
        <end position="60"/>
    </location>
</feature>